<evidence type="ECO:0000256" key="1">
    <source>
        <dbReference type="ARBA" id="ARBA00001232"/>
    </source>
</evidence>
<dbReference type="GO" id="GO:0008654">
    <property type="term" value="P:phospholipid biosynthetic process"/>
    <property type="evidence" value="ECO:0007669"/>
    <property type="project" value="UniProtKB-KW"/>
</dbReference>
<comment type="similarity">
    <text evidence="10">Belongs to the PlsX family.</text>
</comment>
<dbReference type="Proteomes" id="UP000033428">
    <property type="component" value="Unassembled WGS sequence"/>
</dbReference>
<protein>
    <recommendedName>
        <fullName evidence="8 10">Phosphate acyltransferase</fullName>
        <ecNumber evidence="8 10">2.3.1.274</ecNumber>
    </recommendedName>
    <alternativeName>
        <fullName evidence="10">Acyl-ACP phosphotransacylase</fullName>
    </alternativeName>
    <alternativeName>
        <fullName evidence="10">Acyl-[acyl-carrier-protein]--phosphate acyltransferase</fullName>
    </alternativeName>
    <alternativeName>
        <fullName evidence="10">Phosphate-acyl-ACP acyltransferase</fullName>
    </alternativeName>
</protein>
<evidence type="ECO:0000256" key="5">
    <source>
        <dbReference type="ARBA" id="ARBA00023098"/>
    </source>
</evidence>
<dbReference type="Gene3D" id="3.40.718.10">
    <property type="entry name" value="Isopropylmalate Dehydrogenase"/>
    <property type="match status" value="1"/>
</dbReference>
<evidence type="ECO:0000256" key="4">
    <source>
        <dbReference type="ARBA" id="ARBA00022679"/>
    </source>
</evidence>
<evidence type="ECO:0000256" key="2">
    <source>
        <dbReference type="ARBA" id="ARBA00022490"/>
    </source>
</evidence>
<dbReference type="EMBL" id="JYNY01000179">
    <property type="protein sequence ID" value="KJJ85329.1"/>
    <property type="molecule type" value="Genomic_DNA"/>
</dbReference>
<dbReference type="GO" id="GO:0005737">
    <property type="term" value="C:cytoplasm"/>
    <property type="evidence" value="ECO:0007669"/>
    <property type="project" value="UniProtKB-SubCell"/>
</dbReference>
<dbReference type="PATRIC" id="fig|1609969.3.peg.867"/>
<proteinExistence type="inferred from homology"/>
<dbReference type="GO" id="GO:0043811">
    <property type="term" value="F:phosphate:acyl-[acyl carrier protein] acyltransferase activity"/>
    <property type="evidence" value="ECO:0007669"/>
    <property type="project" value="UniProtKB-UniRule"/>
</dbReference>
<keyword evidence="11" id="KW-0012">Acyltransferase</keyword>
<reference evidence="11 12" key="1">
    <citation type="submission" date="2015-02" db="EMBL/GenBank/DDBJ databases">
        <title>Single-cell genomics of uncultivated deep-branching MTB reveals a conserved set of magnetosome genes.</title>
        <authorList>
            <person name="Kolinko S."/>
            <person name="Richter M."/>
            <person name="Glockner F.O."/>
            <person name="Brachmann A."/>
            <person name="Schuler D."/>
        </authorList>
    </citation>
    <scope>NUCLEOTIDE SEQUENCE [LARGE SCALE GENOMIC DNA]</scope>
    <source>
        <strain evidence="11">SKK-01</strain>
    </source>
</reference>
<keyword evidence="2 10" id="KW-0963">Cytoplasm</keyword>
<accession>A0A0F0CTI1</accession>
<keyword evidence="7 10" id="KW-1208">Phospholipid metabolism</keyword>
<dbReference type="Pfam" id="PF02504">
    <property type="entry name" value="FA_synthesis"/>
    <property type="match status" value="1"/>
</dbReference>
<dbReference type="PANTHER" id="PTHR30100">
    <property type="entry name" value="FATTY ACID/PHOSPHOLIPID SYNTHESIS PROTEIN PLSX"/>
    <property type="match status" value="1"/>
</dbReference>
<evidence type="ECO:0000313" key="12">
    <source>
        <dbReference type="Proteomes" id="UP000033428"/>
    </source>
</evidence>
<dbReference type="GO" id="GO:0006633">
    <property type="term" value="P:fatty acid biosynthetic process"/>
    <property type="evidence" value="ECO:0007669"/>
    <property type="project" value="UniProtKB-UniRule"/>
</dbReference>
<keyword evidence="12" id="KW-1185">Reference proteome</keyword>
<evidence type="ECO:0000256" key="9">
    <source>
        <dbReference type="ARBA" id="ARBA00046608"/>
    </source>
</evidence>
<dbReference type="PIRSF" id="PIRSF002465">
    <property type="entry name" value="Phsphlp_syn_PlsX"/>
    <property type="match status" value="1"/>
</dbReference>
<keyword evidence="3 10" id="KW-0444">Lipid biosynthesis</keyword>
<dbReference type="AlphaFoldDB" id="A0A0F0CTI1"/>
<sequence length="330" mass="35534">MRFVIDAMGGDYAPEMPVRGAVNAVKEFGYEIVLVGKEEEINSILKGYSFPKEKITIVNATEVIGMDEPAALSVRKKKDNSITRGLQLLKKEEADAFISAGNTGAVVCAATLNLRLLPGVDRPGIAVIIPTLAKPCMVIDVGANIDPKPLHILQYGIMGDAYSRHVLGKTSPTIALLNIGEESTKGNDFVKEAHLMMAESKLNFIGNIEPKEVYEGHADVVVCDGFVGNVFLKVSEGFAYAGAELLKRELKASNIITKIGAFLALPAFKAIKKKVDAREYGGAPLLGVDGRVLISHGSSDEKAIKNAVRTAAEYINQQVNVHIVEALKIY</sequence>
<dbReference type="InterPro" id="IPR012281">
    <property type="entry name" value="Phospholipid_synth_PlsX-like"/>
</dbReference>
<comment type="catalytic activity">
    <reaction evidence="1 10">
        <text>a fatty acyl-[ACP] + phosphate = an acyl phosphate + holo-[ACP]</text>
        <dbReference type="Rhea" id="RHEA:42292"/>
        <dbReference type="Rhea" id="RHEA-COMP:9685"/>
        <dbReference type="Rhea" id="RHEA-COMP:14125"/>
        <dbReference type="ChEBI" id="CHEBI:43474"/>
        <dbReference type="ChEBI" id="CHEBI:59918"/>
        <dbReference type="ChEBI" id="CHEBI:64479"/>
        <dbReference type="ChEBI" id="CHEBI:138651"/>
        <dbReference type="EC" id="2.3.1.274"/>
    </reaction>
</comment>
<keyword evidence="5 10" id="KW-0443">Lipid metabolism</keyword>
<dbReference type="PANTHER" id="PTHR30100:SF1">
    <property type="entry name" value="PHOSPHATE ACYLTRANSFERASE"/>
    <property type="match status" value="1"/>
</dbReference>
<dbReference type="UniPathway" id="UPA00085"/>
<comment type="subunit">
    <text evidence="9 10">Homodimer. Probably interacts with PlsY.</text>
</comment>
<dbReference type="EC" id="2.3.1.274" evidence="8 10"/>
<dbReference type="SUPFAM" id="SSF53659">
    <property type="entry name" value="Isocitrate/Isopropylmalate dehydrogenase-like"/>
    <property type="match status" value="1"/>
</dbReference>
<organism evidence="11 12">
    <name type="scientific">Candidatus Omnitrophus magneticus</name>
    <dbReference type="NCBI Taxonomy" id="1609969"/>
    <lineage>
        <taxon>Bacteria</taxon>
        <taxon>Pseudomonadati</taxon>
        <taxon>Candidatus Omnitrophota</taxon>
        <taxon>Candidatus Omnitrophus</taxon>
    </lineage>
</organism>
<evidence type="ECO:0000256" key="10">
    <source>
        <dbReference type="HAMAP-Rule" id="MF_00019"/>
    </source>
</evidence>
<evidence type="ECO:0000256" key="8">
    <source>
        <dbReference type="ARBA" id="ARBA00024069"/>
    </source>
</evidence>
<comment type="pathway">
    <text evidence="10">Lipid metabolism; phospholipid metabolism.</text>
</comment>
<keyword evidence="4 10" id="KW-0808">Transferase</keyword>
<gene>
    <name evidence="10" type="primary">plsX</name>
    <name evidence="11" type="ORF">OMAG_000799</name>
</gene>
<comment type="caution">
    <text evidence="11">The sequence shown here is derived from an EMBL/GenBank/DDBJ whole genome shotgun (WGS) entry which is preliminary data.</text>
</comment>
<evidence type="ECO:0000256" key="7">
    <source>
        <dbReference type="ARBA" id="ARBA00023264"/>
    </source>
</evidence>
<evidence type="ECO:0000256" key="6">
    <source>
        <dbReference type="ARBA" id="ARBA00023209"/>
    </source>
</evidence>
<dbReference type="InterPro" id="IPR003664">
    <property type="entry name" value="FA_synthesis"/>
</dbReference>
<dbReference type="NCBIfam" id="TIGR00182">
    <property type="entry name" value="plsX"/>
    <property type="match status" value="1"/>
</dbReference>
<evidence type="ECO:0000313" key="11">
    <source>
        <dbReference type="EMBL" id="KJJ85329.1"/>
    </source>
</evidence>
<evidence type="ECO:0000256" key="3">
    <source>
        <dbReference type="ARBA" id="ARBA00022516"/>
    </source>
</evidence>
<comment type="subcellular location">
    <subcellularLocation>
        <location evidence="10">Cytoplasm</location>
    </subcellularLocation>
    <text evidence="10">Associated with the membrane possibly through PlsY.</text>
</comment>
<keyword evidence="6 10" id="KW-0594">Phospholipid biosynthesis</keyword>
<comment type="function">
    <text evidence="10">Catalyzes the reversible formation of acyl-phosphate (acyl-PO(4)) from acyl-[acyl-carrier-protein] (acyl-ACP). This enzyme utilizes acyl-ACP as fatty acyl donor, but not acyl-CoA.</text>
</comment>
<dbReference type="HAMAP" id="MF_00019">
    <property type="entry name" value="PlsX"/>
    <property type="match status" value="1"/>
</dbReference>
<name>A0A0F0CTI1_9BACT</name>